<feature type="transmembrane region" description="Helical" evidence="8">
    <location>
        <begin position="351"/>
        <end position="368"/>
    </location>
</feature>
<proteinExistence type="inferred from homology"/>
<evidence type="ECO:0000256" key="8">
    <source>
        <dbReference type="SAM" id="Phobius"/>
    </source>
</evidence>
<keyword evidence="4" id="KW-1003">Cell membrane</keyword>
<dbReference type="EMBL" id="CP002799">
    <property type="protein sequence ID" value="AEG51443.1"/>
    <property type="molecule type" value="Genomic_DNA"/>
</dbReference>
<evidence type="ECO:0000256" key="1">
    <source>
        <dbReference type="ARBA" id="ARBA00004651"/>
    </source>
</evidence>
<feature type="transmembrane region" description="Helical" evidence="8">
    <location>
        <begin position="248"/>
        <end position="265"/>
    </location>
</feature>
<dbReference type="GO" id="GO:0005886">
    <property type="term" value="C:plasma membrane"/>
    <property type="evidence" value="ECO:0007669"/>
    <property type="project" value="UniProtKB-SubCell"/>
</dbReference>
<accession>F6F1M7</accession>
<dbReference type="Proteomes" id="UP000007150">
    <property type="component" value="Chromosome 2"/>
</dbReference>
<comment type="similarity">
    <text evidence="2">Belongs to the major facilitator superfamily. EmrB family.</text>
</comment>
<dbReference type="PANTHER" id="PTHR42718">
    <property type="entry name" value="MAJOR FACILITATOR SUPERFAMILY MULTIDRUG TRANSPORTER MFSC"/>
    <property type="match status" value="1"/>
</dbReference>
<evidence type="ECO:0000256" key="2">
    <source>
        <dbReference type="ARBA" id="ARBA00008537"/>
    </source>
</evidence>
<evidence type="ECO:0000313" key="11">
    <source>
        <dbReference type="Proteomes" id="UP000007150"/>
    </source>
</evidence>
<dbReference type="GO" id="GO:0022857">
    <property type="term" value="F:transmembrane transporter activity"/>
    <property type="evidence" value="ECO:0007669"/>
    <property type="project" value="InterPro"/>
</dbReference>
<keyword evidence="6 8" id="KW-1133">Transmembrane helix</keyword>
<sequence length="536" mass="58485">MQWLSRRLGGLTQDWSHDPSAMPNSRKYLICLVMAFGQFMALFDIQIVSASLSDVQAGLAAGPDEVSWVQTAYLMAELVMIPLSAYLARAMSSRWLFVFSCGAFTFFSLMCGLSWNIESMIVFRALQGFTGGAMVPLVFAVGFTIFTGKQRSVSAAILGMVTVLAPTLGPTAGGLITDKLDWRWLFFINVLPGIIVAVLSMLIVRVDKGNLSMIRKIDWSHFIAMAVFLGGLEYVLEEGPKKDWLGDPTVAIVAWLSFVAFILFLQRAFRSDNPLVSLRPLRKPMFAFACLFSLVTGFGMYSSIYLVPLYLARVRGYDSLQIGTTVVVVGAAQLISTIIAASLIQRVDLRWMISAGLLLFAASLWQTSYFTPQWGFWELALPQALRGLAMMLCVVPCVNMALTPFTAAELPAASGLFNVMRNLGGAIGIAVVNTWLQDNSRIAASRIGEAMGHRQQGAQDMVTALAARFSTQFPDPVVATTLAKAQLARLVGQHAVTLAFNDAFRLMCWMFLGALMLVPLCKPVRAGHSPDAAAAH</sequence>
<dbReference type="PANTHER" id="PTHR42718:SF9">
    <property type="entry name" value="MAJOR FACILITATOR SUPERFAMILY MULTIDRUG TRANSPORTER MFSC"/>
    <property type="match status" value="1"/>
</dbReference>
<dbReference type="STRING" id="690566.Sphch_3861"/>
<reference evidence="10 11" key="1">
    <citation type="submission" date="2011-05" db="EMBL/GenBank/DDBJ databases">
        <title>Complete sequence of chromosome 2 of Sphingobium chlorophenolicum L-1.</title>
        <authorList>
            <consortium name="US DOE Joint Genome Institute"/>
            <person name="Lucas S."/>
            <person name="Han J."/>
            <person name="Lapidus A."/>
            <person name="Cheng J.-F."/>
            <person name="Goodwin L."/>
            <person name="Pitluck S."/>
            <person name="Peters L."/>
            <person name="Daligault H."/>
            <person name="Han C."/>
            <person name="Tapia R."/>
            <person name="Land M."/>
            <person name="Hauser L."/>
            <person name="Kyrpides N."/>
            <person name="Ivanova N."/>
            <person name="Pagani I."/>
            <person name="Turner P."/>
            <person name="Copley S."/>
            <person name="Woyke T."/>
        </authorList>
    </citation>
    <scope>NUCLEOTIDE SEQUENCE [LARGE SCALE GENOMIC DNA]</scope>
    <source>
        <strain evidence="10 11">L-1</strain>
    </source>
</reference>
<organism evidence="10 11">
    <name type="scientific">Sphingobium chlorophenolicum L-1</name>
    <dbReference type="NCBI Taxonomy" id="690566"/>
    <lineage>
        <taxon>Bacteria</taxon>
        <taxon>Pseudomonadati</taxon>
        <taxon>Pseudomonadota</taxon>
        <taxon>Alphaproteobacteria</taxon>
        <taxon>Sphingomonadales</taxon>
        <taxon>Sphingomonadaceae</taxon>
        <taxon>Sphingobium</taxon>
    </lineage>
</organism>
<dbReference type="Gene3D" id="1.20.1720.10">
    <property type="entry name" value="Multidrug resistance protein D"/>
    <property type="match status" value="1"/>
</dbReference>
<dbReference type="InterPro" id="IPR004638">
    <property type="entry name" value="EmrB-like"/>
</dbReference>
<feature type="transmembrane region" description="Helical" evidence="8">
    <location>
        <begin position="68"/>
        <end position="88"/>
    </location>
</feature>
<dbReference type="KEGG" id="sch:Sphch_3861"/>
<dbReference type="InterPro" id="IPR011701">
    <property type="entry name" value="MFS"/>
</dbReference>
<feature type="transmembrane region" description="Helical" evidence="8">
    <location>
        <begin position="121"/>
        <end position="146"/>
    </location>
</feature>
<feature type="transmembrane region" description="Helical" evidence="8">
    <location>
        <begin position="322"/>
        <end position="344"/>
    </location>
</feature>
<feature type="transmembrane region" description="Helical" evidence="8">
    <location>
        <begin position="388"/>
        <end position="407"/>
    </location>
</feature>
<evidence type="ECO:0000256" key="5">
    <source>
        <dbReference type="ARBA" id="ARBA00022692"/>
    </source>
</evidence>
<feature type="transmembrane region" description="Helical" evidence="8">
    <location>
        <begin position="95"/>
        <end position="115"/>
    </location>
</feature>
<dbReference type="CDD" id="cd17503">
    <property type="entry name" value="MFS_LmrB_MDR_like"/>
    <property type="match status" value="1"/>
</dbReference>
<feature type="transmembrane region" description="Helical" evidence="8">
    <location>
        <begin position="153"/>
        <end position="176"/>
    </location>
</feature>
<dbReference type="InterPro" id="IPR036259">
    <property type="entry name" value="MFS_trans_sf"/>
</dbReference>
<dbReference type="Gene3D" id="1.20.1250.20">
    <property type="entry name" value="MFS general substrate transporter like domains"/>
    <property type="match status" value="1"/>
</dbReference>
<gene>
    <name evidence="10" type="ORF">Sphch_3861</name>
</gene>
<feature type="transmembrane region" description="Helical" evidence="8">
    <location>
        <begin position="216"/>
        <end position="236"/>
    </location>
</feature>
<evidence type="ECO:0000259" key="9">
    <source>
        <dbReference type="PROSITE" id="PS50850"/>
    </source>
</evidence>
<dbReference type="HOGENOM" id="CLU_000960_28_0_5"/>
<feature type="transmembrane region" description="Helical" evidence="8">
    <location>
        <begin position="182"/>
        <end position="204"/>
    </location>
</feature>
<keyword evidence="11" id="KW-1185">Reference proteome</keyword>
<keyword evidence="7 8" id="KW-0472">Membrane</keyword>
<dbReference type="Pfam" id="PF07690">
    <property type="entry name" value="MFS_1"/>
    <property type="match status" value="1"/>
</dbReference>
<evidence type="ECO:0000256" key="4">
    <source>
        <dbReference type="ARBA" id="ARBA00022475"/>
    </source>
</evidence>
<evidence type="ECO:0000256" key="3">
    <source>
        <dbReference type="ARBA" id="ARBA00022448"/>
    </source>
</evidence>
<evidence type="ECO:0000313" key="10">
    <source>
        <dbReference type="EMBL" id="AEG51443.1"/>
    </source>
</evidence>
<keyword evidence="5 8" id="KW-0812">Transmembrane</keyword>
<dbReference type="PROSITE" id="PS50850">
    <property type="entry name" value="MFS"/>
    <property type="match status" value="1"/>
</dbReference>
<evidence type="ECO:0000256" key="6">
    <source>
        <dbReference type="ARBA" id="ARBA00022989"/>
    </source>
</evidence>
<dbReference type="SUPFAM" id="SSF103473">
    <property type="entry name" value="MFS general substrate transporter"/>
    <property type="match status" value="1"/>
</dbReference>
<keyword evidence="3" id="KW-0813">Transport</keyword>
<protein>
    <submittedName>
        <fullName evidence="10">Drug resistance transporter, EmrB/QacA subfamily</fullName>
    </submittedName>
</protein>
<feature type="transmembrane region" description="Helical" evidence="8">
    <location>
        <begin position="28"/>
        <end position="48"/>
    </location>
</feature>
<dbReference type="InterPro" id="IPR020846">
    <property type="entry name" value="MFS_dom"/>
</dbReference>
<dbReference type="NCBIfam" id="TIGR00711">
    <property type="entry name" value="efflux_EmrB"/>
    <property type="match status" value="1"/>
</dbReference>
<dbReference type="AlphaFoldDB" id="F6F1M7"/>
<feature type="transmembrane region" description="Helical" evidence="8">
    <location>
        <begin position="286"/>
        <end position="310"/>
    </location>
</feature>
<name>F6F1M7_SPHCR</name>
<comment type="subcellular location">
    <subcellularLocation>
        <location evidence="1">Cell membrane</location>
        <topology evidence="1">Multi-pass membrane protein</topology>
    </subcellularLocation>
</comment>
<feature type="domain" description="Major facilitator superfamily (MFS) profile" evidence="9">
    <location>
        <begin position="30"/>
        <end position="526"/>
    </location>
</feature>
<evidence type="ECO:0000256" key="7">
    <source>
        <dbReference type="ARBA" id="ARBA00023136"/>
    </source>
</evidence>